<evidence type="ECO:0008006" key="3">
    <source>
        <dbReference type="Google" id="ProtNLM"/>
    </source>
</evidence>
<organism evidence="1 2">
    <name type="scientific">Flavobacterium plurextorum</name>
    <dbReference type="NCBI Taxonomy" id="1114867"/>
    <lineage>
        <taxon>Bacteria</taxon>
        <taxon>Pseudomonadati</taxon>
        <taxon>Bacteroidota</taxon>
        <taxon>Flavobacteriia</taxon>
        <taxon>Flavobacteriales</taxon>
        <taxon>Flavobacteriaceae</taxon>
        <taxon>Flavobacterium</taxon>
    </lineage>
</organism>
<dbReference type="Proteomes" id="UP000198381">
    <property type="component" value="Unassembled WGS sequence"/>
</dbReference>
<evidence type="ECO:0000313" key="2">
    <source>
        <dbReference type="Proteomes" id="UP000198381"/>
    </source>
</evidence>
<gene>
    <name evidence="1" type="ORF">B0A81_07315</name>
</gene>
<protein>
    <recommendedName>
        <fullName evidence="3">DKNYY family protein</fullName>
    </recommendedName>
</protein>
<dbReference type="EMBL" id="MUHD01000014">
    <property type="protein sequence ID" value="OXB08960.1"/>
    <property type="molecule type" value="Genomic_DNA"/>
</dbReference>
<name>A0ABX4CXE6_9FLAO</name>
<keyword evidence="2" id="KW-1185">Reference proteome</keyword>
<accession>A0ABX4CXE6</accession>
<reference evidence="1 2" key="1">
    <citation type="submission" date="2016-11" db="EMBL/GenBank/DDBJ databases">
        <title>Whole genomes of Flavobacteriaceae.</title>
        <authorList>
            <person name="Stine C."/>
            <person name="Li C."/>
            <person name="Tadesse D."/>
        </authorList>
    </citation>
    <scope>NUCLEOTIDE SEQUENCE [LARGE SCALE GENOMIC DNA]</scope>
    <source>
        <strain evidence="1 2">CCUG 60112</strain>
    </source>
</reference>
<proteinExistence type="predicted"/>
<sequence length="261" mass="30890">MAPIKNKSSKPQNPLKNHQKKAFYLLILSILLNTSYSYCQSNDQSSLYDYFDNAVGKDNLNINNGVLHSEPFRPIANKHRYYIDEFTVGDISFEEEIYSNSYLKYDILEDQVIFKQKGQTDNLAMNIVKDKVDFFYINNKKFTNLKSESIEFPNIVKGIYEENYVGSDVSLYTKHYKEKIKVFQTDGVYYNYIEKVNYILKYNGFFYKVDSPKELKKIFPSFKKEINDYYKTNKKLVRSDKSQFMENLTKQINSFFKKSSN</sequence>
<evidence type="ECO:0000313" key="1">
    <source>
        <dbReference type="EMBL" id="OXB08960.1"/>
    </source>
</evidence>
<comment type="caution">
    <text evidence="1">The sequence shown here is derived from an EMBL/GenBank/DDBJ whole genome shotgun (WGS) entry which is preliminary data.</text>
</comment>